<dbReference type="GO" id="GO:0006508">
    <property type="term" value="P:proteolysis"/>
    <property type="evidence" value="ECO:0007669"/>
    <property type="project" value="UniProtKB-KW"/>
</dbReference>
<dbReference type="SUPFAM" id="SSF52743">
    <property type="entry name" value="Subtilisin-like"/>
    <property type="match status" value="1"/>
</dbReference>
<dbReference type="CDD" id="cd04077">
    <property type="entry name" value="Peptidases_S8_PCSK9_ProteinaseK_like"/>
    <property type="match status" value="1"/>
</dbReference>
<dbReference type="SUPFAM" id="SSF54897">
    <property type="entry name" value="Protease propeptides/inhibitors"/>
    <property type="match status" value="1"/>
</dbReference>
<evidence type="ECO:0000313" key="10">
    <source>
        <dbReference type="Proteomes" id="UP000619260"/>
    </source>
</evidence>
<dbReference type="EMBL" id="BOPF01000020">
    <property type="protein sequence ID" value="GIJ48411.1"/>
    <property type="molecule type" value="Genomic_DNA"/>
</dbReference>
<dbReference type="InterPro" id="IPR010259">
    <property type="entry name" value="S8pro/Inhibitor_I9"/>
</dbReference>
<dbReference type="InterPro" id="IPR022398">
    <property type="entry name" value="Peptidase_S8_His-AS"/>
</dbReference>
<dbReference type="GO" id="GO:0004252">
    <property type="term" value="F:serine-type endopeptidase activity"/>
    <property type="evidence" value="ECO:0007669"/>
    <property type="project" value="UniProtKB-UniRule"/>
</dbReference>
<keyword evidence="10" id="KW-1185">Reference proteome</keyword>
<dbReference type="InterPro" id="IPR037045">
    <property type="entry name" value="S8pro/Inhibitor_I9_sf"/>
</dbReference>
<dbReference type="PROSITE" id="PS00137">
    <property type="entry name" value="SUBTILASE_HIS"/>
    <property type="match status" value="1"/>
</dbReference>
<comment type="caution">
    <text evidence="9">The sequence shown here is derived from an EMBL/GenBank/DDBJ whole genome shotgun (WGS) entry which is preliminary data.</text>
</comment>
<proteinExistence type="inferred from homology"/>
<evidence type="ECO:0000256" key="7">
    <source>
        <dbReference type="SAM" id="SignalP"/>
    </source>
</evidence>
<dbReference type="Pfam" id="PF00082">
    <property type="entry name" value="Peptidase_S8"/>
    <property type="match status" value="1"/>
</dbReference>
<dbReference type="PROSITE" id="PS00138">
    <property type="entry name" value="SUBTILASE_SER"/>
    <property type="match status" value="1"/>
</dbReference>
<dbReference type="PROSITE" id="PS51829">
    <property type="entry name" value="P_HOMO_B"/>
    <property type="match status" value="2"/>
</dbReference>
<accession>A0A8J3YR96</accession>
<dbReference type="Gene3D" id="3.30.70.80">
    <property type="entry name" value="Peptidase S8 propeptide/proteinase inhibitor I9"/>
    <property type="match status" value="1"/>
</dbReference>
<feature type="domain" description="P/Homo B" evidence="8">
    <location>
        <begin position="615"/>
        <end position="727"/>
    </location>
</feature>
<evidence type="ECO:0000259" key="8">
    <source>
        <dbReference type="PROSITE" id="PS51829"/>
    </source>
</evidence>
<feature type="signal peptide" evidence="7">
    <location>
        <begin position="1"/>
        <end position="24"/>
    </location>
</feature>
<dbReference type="InterPro" id="IPR050131">
    <property type="entry name" value="Peptidase_S8_subtilisin-like"/>
</dbReference>
<sequence>MASARKALLLGALLALAVPAPAPAAPPEGTVLAAGGPTAIGGSYIVVLHEKATAAVAAAYGGTVTRTYRHALHGFEAELSESAAKRLAADPAVVSVTQNHTVSTVDVQAPVPSWGLDRVDQRTLPLDGSFTYPSVRTAVRAYVIDTGVRLTHSDFGGRAVSGFDIMDNDPDASDCEGHGTHVAGTLGGNTYGVAKNVQIVAVRVLGCQGQGTIGTVIGGVDWVTADHTPGQPAVANMSLGGGAWDPLVRAVTNSIADGVTYAVAAGNENGADACTRSPANTPNAITVAATRPDDTRAPFSNIGSCVDVFAPGTDIVSAGHTSDTAVRTASGTSMASPHVAGAAALILADHPTYTPAEVTGELLADSTREAVKDPGTGSSNRLLYVDPVTPEDDFTLAAAPAAGSVRAGGSLTVAVGGTVTRGAPQQVRLSAVGLPPGATASFAPATIGSDGGSTLTIATADTTPAGTFTVAVLGTGVGATRQALYRLTVVGAPGCIGGNATDTALPLGNILEVPVTISGCAGTAARNSTIEVHLPHDYLADLNLDLIAPDGTAYALLARTGWEARDLDYTFSYDLSSEQANGTWKLRVSDYGPMGGGYLDSWTLNVAGQNLPVPVCGGLSTTRVKIPDEGTADSPITVRGCDRAASGEVYVEVRVSHTWARDVSVSLVAPDGEEIELQGFNGQGIPNVYLTFIVNFSGKPANGVWKLRVRDYFWGNEGTIDGWKLTL</sequence>
<reference evidence="9" key="1">
    <citation type="submission" date="2021-01" db="EMBL/GenBank/DDBJ databases">
        <title>Whole genome shotgun sequence of Virgisporangium aliadipatigenens NBRC 105644.</title>
        <authorList>
            <person name="Komaki H."/>
            <person name="Tamura T."/>
        </authorList>
    </citation>
    <scope>NUCLEOTIDE SEQUENCE</scope>
    <source>
        <strain evidence="9">NBRC 105644</strain>
    </source>
</reference>
<dbReference type="PROSITE" id="PS51892">
    <property type="entry name" value="SUBTILASE"/>
    <property type="match status" value="1"/>
</dbReference>
<dbReference type="PRINTS" id="PR00723">
    <property type="entry name" value="SUBTILISIN"/>
</dbReference>
<dbReference type="InterPro" id="IPR036852">
    <property type="entry name" value="Peptidase_S8/S53_dom_sf"/>
</dbReference>
<evidence type="ECO:0000256" key="2">
    <source>
        <dbReference type="ARBA" id="ARBA00022670"/>
    </source>
</evidence>
<dbReference type="Pfam" id="PF01483">
    <property type="entry name" value="P_proprotein"/>
    <property type="match status" value="2"/>
</dbReference>
<keyword evidence="7" id="KW-0732">Signal</keyword>
<dbReference type="Gene3D" id="3.40.50.200">
    <property type="entry name" value="Peptidase S8/S53 domain"/>
    <property type="match status" value="1"/>
</dbReference>
<dbReference type="PROSITE" id="PS00136">
    <property type="entry name" value="SUBTILASE_ASP"/>
    <property type="match status" value="1"/>
</dbReference>
<dbReference type="GO" id="GO:0005615">
    <property type="term" value="C:extracellular space"/>
    <property type="evidence" value="ECO:0007669"/>
    <property type="project" value="TreeGrafter"/>
</dbReference>
<dbReference type="InterPro" id="IPR002884">
    <property type="entry name" value="P_dom"/>
</dbReference>
<keyword evidence="3 5" id="KW-0378">Hydrolase</keyword>
<evidence type="ECO:0000256" key="3">
    <source>
        <dbReference type="ARBA" id="ARBA00022801"/>
    </source>
</evidence>
<evidence type="ECO:0000256" key="6">
    <source>
        <dbReference type="RuleBase" id="RU003355"/>
    </source>
</evidence>
<evidence type="ECO:0000256" key="5">
    <source>
        <dbReference type="PROSITE-ProRule" id="PRU01240"/>
    </source>
</evidence>
<feature type="active site" description="Charge relay system" evidence="5">
    <location>
        <position position="178"/>
    </location>
</feature>
<gene>
    <name evidence="9" type="ORF">Val02_52970</name>
</gene>
<feature type="active site" description="Charge relay system" evidence="5">
    <location>
        <position position="145"/>
    </location>
</feature>
<protein>
    <recommendedName>
        <fullName evidence="8">P/Homo B domain-containing protein</fullName>
    </recommendedName>
</protein>
<dbReference type="InterPro" id="IPR000209">
    <property type="entry name" value="Peptidase_S8/S53_dom"/>
</dbReference>
<dbReference type="Gene3D" id="2.60.120.260">
    <property type="entry name" value="Galactose-binding domain-like"/>
    <property type="match status" value="2"/>
</dbReference>
<name>A0A8J3YR96_9ACTN</name>
<dbReference type="InterPro" id="IPR023828">
    <property type="entry name" value="Peptidase_S8_Ser-AS"/>
</dbReference>
<dbReference type="PANTHER" id="PTHR43806:SF11">
    <property type="entry name" value="CEREVISIN-RELATED"/>
    <property type="match status" value="1"/>
</dbReference>
<evidence type="ECO:0000256" key="1">
    <source>
        <dbReference type="ARBA" id="ARBA00011073"/>
    </source>
</evidence>
<feature type="active site" description="Charge relay system" evidence="5">
    <location>
        <position position="333"/>
    </location>
</feature>
<dbReference type="InterPro" id="IPR008979">
    <property type="entry name" value="Galactose-bd-like_sf"/>
</dbReference>
<evidence type="ECO:0000256" key="4">
    <source>
        <dbReference type="ARBA" id="ARBA00022825"/>
    </source>
</evidence>
<dbReference type="SUPFAM" id="SSF49785">
    <property type="entry name" value="Galactose-binding domain-like"/>
    <property type="match status" value="2"/>
</dbReference>
<dbReference type="InterPro" id="IPR015500">
    <property type="entry name" value="Peptidase_S8_subtilisin-rel"/>
</dbReference>
<evidence type="ECO:0000313" key="9">
    <source>
        <dbReference type="EMBL" id="GIJ48411.1"/>
    </source>
</evidence>
<dbReference type="RefSeq" id="WP_203901896.1">
    <property type="nucleotide sequence ID" value="NZ_BOPF01000020.1"/>
</dbReference>
<dbReference type="FunFam" id="3.40.50.200:FF:000014">
    <property type="entry name" value="Proteinase K"/>
    <property type="match status" value="1"/>
</dbReference>
<feature type="chain" id="PRO_5035322035" description="P/Homo B domain-containing protein" evidence="7">
    <location>
        <begin position="25"/>
        <end position="727"/>
    </location>
</feature>
<comment type="similarity">
    <text evidence="1 5 6">Belongs to the peptidase S8 family.</text>
</comment>
<dbReference type="Pfam" id="PF05922">
    <property type="entry name" value="Inhibitor_I9"/>
    <property type="match status" value="1"/>
</dbReference>
<dbReference type="Proteomes" id="UP000619260">
    <property type="component" value="Unassembled WGS sequence"/>
</dbReference>
<dbReference type="InterPro" id="IPR023827">
    <property type="entry name" value="Peptidase_S8_Asp-AS"/>
</dbReference>
<keyword evidence="4 5" id="KW-0720">Serine protease</keyword>
<feature type="domain" description="P/Homo B" evidence="8">
    <location>
        <begin position="491"/>
        <end position="612"/>
    </location>
</feature>
<dbReference type="AlphaFoldDB" id="A0A8J3YR96"/>
<dbReference type="PANTHER" id="PTHR43806">
    <property type="entry name" value="PEPTIDASE S8"/>
    <property type="match status" value="1"/>
</dbReference>
<keyword evidence="2 5" id="KW-0645">Protease</keyword>
<dbReference type="InterPro" id="IPR034193">
    <property type="entry name" value="PCSK9_ProteinaseK-like"/>
</dbReference>
<organism evidence="9 10">
    <name type="scientific">Virgisporangium aliadipatigenens</name>
    <dbReference type="NCBI Taxonomy" id="741659"/>
    <lineage>
        <taxon>Bacteria</taxon>
        <taxon>Bacillati</taxon>
        <taxon>Actinomycetota</taxon>
        <taxon>Actinomycetes</taxon>
        <taxon>Micromonosporales</taxon>
        <taxon>Micromonosporaceae</taxon>
        <taxon>Virgisporangium</taxon>
    </lineage>
</organism>